<dbReference type="RefSeq" id="WP_281187995.1">
    <property type="nucleotide sequence ID" value="NZ_FNAD01000012.1"/>
</dbReference>
<sequence>MRQDTLVSLLGGRRGAFDATAPLVVFILTWLLTGDSIGWAAGASLACAGVIAGVRLGQRRKPRAVILGLLSVAAAVLVVLYTGRAQDILLPRIVSNAASALVWAGFIVFRRPLLGLIVGGLLGQRTTWRLDPALLRAYSLASWAWVAMYALRVAILTPFWNSDSDDLAVIGGGVAQVALSWPLLVLCLIVSGWIIKAALPEAHPGLRHPIDPSEPAASEKAASLLDPLPPQRDQFSVGIATRGLSMPRSRYV</sequence>
<keyword evidence="1" id="KW-0472">Membrane</keyword>
<dbReference type="Pfam" id="PF11361">
    <property type="entry name" value="DUF3159"/>
    <property type="match status" value="1"/>
</dbReference>
<accession>A0A1G7A2S3</accession>
<dbReference type="STRING" id="58114.SAMN05216270_112114"/>
<reference evidence="3" key="1">
    <citation type="submission" date="2016-10" db="EMBL/GenBank/DDBJ databases">
        <authorList>
            <person name="Varghese N."/>
            <person name="Submissions S."/>
        </authorList>
    </citation>
    <scope>NUCLEOTIDE SEQUENCE [LARGE SCALE GENOMIC DNA]</scope>
    <source>
        <strain evidence="3">CGMCC 4.3516</strain>
    </source>
</reference>
<feature type="transmembrane region" description="Helical" evidence="1">
    <location>
        <begin position="167"/>
        <end position="195"/>
    </location>
</feature>
<organism evidence="2 3">
    <name type="scientific">Glycomyces harbinensis</name>
    <dbReference type="NCBI Taxonomy" id="58114"/>
    <lineage>
        <taxon>Bacteria</taxon>
        <taxon>Bacillati</taxon>
        <taxon>Actinomycetota</taxon>
        <taxon>Actinomycetes</taxon>
        <taxon>Glycomycetales</taxon>
        <taxon>Glycomycetaceae</taxon>
        <taxon>Glycomyces</taxon>
    </lineage>
</organism>
<name>A0A1G7A2S3_9ACTN</name>
<protein>
    <recommendedName>
        <fullName evidence="4">Intracellular septation protein A</fullName>
    </recommendedName>
</protein>
<dbReference type="AlphaFoldDB" id="A0A1G7A2S3"/>
<dbReference type="Proteomes" id="UP000198949">
    <property type="component" value="Unassembled WGS sequence"/>
</dbReference>
<dbReference type="InterPro" id="IPR016566">
    <property type="entry name" value="UCP010219"/>
</dbReference>
<evidence type="ECO:0000313" key="2">
    <source>
        <dbReference type="EMBL" id="SDE09102.1"/>
    </source>
</evidence>
<feature type="transmembrane region" description="Helical" evidence="1">
    <location>
        <begin position="12"/>
        <end position="31"/>
    </location>
</feature>
<feature type="transmembrane region" description="Helical" evidence="1">
    <location>
        <begin position="37"/>
        <end position="57"/>
    </location>
</feature>
<keyword evidence="1" id="KW-1133">Transmembrane helix</keyword>
<feature type="transmembrane region" description="Helical" evidence="1">
    <location>
        <begin position="101"/>
        <end position="122"/>
    </location>
</feature>
<feature type="transmembrane region" description="Helical" evidence="1">
    <location>
        <begin position="134"/>
        <end position="155"/>
    </location>
</feature>
<feature type="transmembrane region" description="Helical" evidence="1">
    <location>
        <begin position="64"/>
        <end position="81"/>
    </location>
</feature>
<evidence type="ECO:0000313" key="3">
    <source>
        <dbReference type="Proteomes" id="UP000198949"/>
    </source>
</evidence>
<keyword evidence="3" id="KW-1185">Reference proteome</keyword>
<keyword evidence="1" id="KW-0812">Transmembrane</keyword>
<evidence type="ECO:0008006" key="4">
    <source>
        <dbReference type="Google" id="ProtNLM"/>
    </source>
</evidence>
<proteinExistence type="predicted"/>
<gene>
    <name evidence="2" type="ORF">SAMN05216270_112114</name>
</gene>
<evidence type="ECO:0000256" key="1">
    <source>
        <dbReference type="SAM" id="Phobius"/>
    </source>
</evidence>
<dbReference type="EMBL" id="FNAD01000012">
    <property type="protein sequence ID" value="SDE09102.1"/>
    <property type="molecule type" value="Genomic_DNA"/>
</dbReference>